<name>A0A1V8SXC3_9PEZI</name>
<dbReference type="InParanoid" id="A0A1V8SXC3"/>
<protein>
    <submittedName>
        <fullName evidence="1">Uncharacterized protein</fullName>
    </submittedName>
</protein>
<gene>
    <name evidence="1" type="ORF">B0A48_10445</name>
</gene>
<dbReference type="Proteomes" id="UP000192596">
    <property type="component" value="Unassembled WGS sequence"/>
</dbReference>
<evidence type="ECO:0000313" key="2">
    <source>
        <dbReference type="Proteomes" id="UP000192596"/>
    </source>
</evidence>
<evidence type="ECO:0000313" key="1">
    <source>
        <dbReference type="EMBL" id="OQO03805.1"/>
    </source>
</evidence>
<dbReference type="AlphaFoldDB" id="A0A1V8SXC3"/>
<reference evidence="2" key="1">
    <citation type="submission" date="2017-03" db="EMBL/GenBank/DDBJ databases">
        <title>Genomes of endolithic fungi from Antarctica.</title>
        <authorList>
            <person name="Coleine C."/>
            <person name="Masonjones S."/>
            <person name="Stajich J.E."/>
        </authorList>
    </citation>
    <scope>NUCLEOTIDE SEQUENCE [LARGE SCALE GENOMIC DNA]</scope>
    <source>
        <strain evidence="2">CCFEE 5527</strain>
    </source>
</reference>
<sequence>MAPLCNLLILPGELRNEIYDSVLALEGITIINARTGLHSLGRTCRQLNTELTSHTNGRAADAAIPVHATIFDLDFSHVETWLESNPSLPGKIRRLALNVVILSSASRIGLPYENEDEGGSPRSMLAISDGRLIRMYFNVRACVNRRWKFCEYDPGSETSSHYVTSEVSPRLTCFRLETKETAAQYIGTLALHMQETIRCSPSWPKPRNDSVKRFVANSRGSLRAAVHDYAHGLRRLLHTLSSRDWSICGLLTKAMDKYMQSTIYTCLAPVIPQTRPLCKERPSMFSEWRKATEESYRVYDASVMRIVTAWGAIEGQKARQSRALKQASYSLGCKREAEDDQHASRKARCLTIDGRATKAVVRELAREVDGTLGWDIERMVESFGELALN</sequence>
<accession>A0A1V8SXC3</accession>
<dbReference type="EMBL" id="NAJO01000023">
    <property type="protein sequence ID" value="OQO03805.1"/>
    <property type="molecule type" value="Genomic_DNA"/>
</dbReference>
<organism evidence="1 2">
    <name type="scientific">Cryoendolithus antarcticus</name>
    <dbReference type="NCBI Taxonomy" id="1507870"/>
    <lineage>
        <taxon>Eukaryota</taxon>
        <taxon>Fungi</taxon>
        <taxon>Dikarya</taxon>
        <taxon>Ascomycota</taxon>
        <taxon>Pezizomycotina</taxon>
        <taxon>Dothideomycetes</taxon>
        <taxon>Dothideomycetidae</taxon>
        <taxon>Cladosporiales</taxon>
        <taxon>Cladosporiaceae</taxon>
        <taxon>Cryoendolithus</taxon>
    </lineage>
</organism>
<comment type="caution">
    <text evidence="1">The sequence shown here is derived from an EMBL/GenBank/DDBJ whole genome shotgun (WGS) entry which is preliminary data.</text>
</comment>
<keyword evidence="2" id="KW-1185">Reference proteome</keyword>
<proteinExistence type="predicted"/>